<name>A0A9N8J505_9FLAO</name>
<organism evidence="3 4">
    <name type="scientific">Flavobacterium panici</name>
    <dbReference type="NCBI Taxonomy" id="2654843"/>
    <lineage>
        <taxon>Bacteria</taxon>
        <taxon>Pseudomonadati</taxon>
        <taxon>Bacteroidota</taxon>
        <taxon>Flavobacteriia</taxon>
        <taxon>Flavobacteriales</taxon>
        <taxon>Flavobacteriaceae</taxon>
        <taxon>Flavobacterium</taxon>
    </lineage>
</organism>
<keyword evidence="1" id="KW-0175">Coiled coil</keyword>
<keyword evidence="2" id="KW-0812">Transmembrane</keyword>
<proteinExistence type="predicted"/>
<feature type="coiled-coil region" evidence="1">
    <location>
        <begin position="23"/>
        <end position="59"/>
    </location>
</feature>
<dbReference type="SUPFAM" id="SSF46894">
    <property type="entry name" value="C-terminal effector domain of the bipartite response regulators"/>
    <property type="match status" value="1"/>
</dbReference>
<dbReference type="InterPro" id="IPR036388">
    <property type="entry name" value="WH-like_DNA-bd_sf"/>
</dbReference>
<keyword evidence="2" id="KW-0472">Membrane</keyword>
<evidence type="ECO:0000313" key="3">
    <source>
        <dbReference type="EMBL" id="CAC9975312.1"/>
    </source>
</evidence>
<dbReference type="GO" id="GO:0006355">
    <property type="term" value="P:regulation of DNA-templated transcription"/>
    <property type="evidence" value="ECO:0007669"/>
    <property type="project" value="InterPro"/>
</dbReference>
<evidence type="ECO:0000256" key="1">
    <source>
        <dbReference type="SAM" id="Coils"/>
    </source>
</evidence>
<dbReference type="InterPro" id="IPR016032">
    <property type="entry name" value="Sig_transdc_resp-reg_C-effctor"/>
</dbReference>
<dbReference type="GO" id="GO:0003677">
    <property type="term" value="F:DNA binding"/>
    <property type="evidence" value="ECO:0007669"/>
    <property type="project" value="InterPro"/>
</dbReference>
<feature type="transmembrane region" description="Helical" evidence="2">
    <location>
        <begin position="9"/>
        <end position="27"/>
    </location>
</feature>
<comment type="caution">
    <text evidence="3">The sequence shown here is derived from an EMBL/GenBank/DDBJ whole genome shotgun (WGS) entry which is preliminary data.</text>
</comment>
<evidence type="ECO:0000256" key="2">
    <source>
        <dbReference type="SAM" id="Phobius"/>
    </source>
</evidence>
<protein>
    <submittedName>
        <fullName evidence="3">LuxR family transcriptional regulator</fullName>
    </submittedName>
</protein>
<dbReference type="Proteomes" id="UP000533639">
    <property type="component" value="Unassembled WGS sequence"/>
</dbReference>
<dbReference type="EMBL" id="CAIJDE010000047">
    <property type="protein sequence ID" value="CAC9975312.1"/>
    <property type="molecule type" value="Genomic_DNA"/>
</dbReference>
<reference evidence="3 4" key="1">
    <citation type="submission" date="2020-06" db="EMBL/GenBank/DDBJ databases">
        <authorList>
            <person name="Criscuolo A."/>
        </authorList>
    </citation>
    <scope>NUCLEOTIDE SEQUENCE [LARGE SCALE GENOMIC DNA]</scope>
    <source>
        <strain evidence="3">PXU-55</strain>
    </source>
</reference>
<keyword evidence="4" id="KW-1185">Reference proteome</keyword>
<sequence length="199" mass="23868">MQLQKEHKFCYSINIIFLLIFTLLILIQRQKKLTAQRRNLELEKQIQEMNSERELLHKEIELRNRKLSTRALYLSGRNQLINNLIMSIENIPKLSKISSLDIHIKHLKDYLKSDNEWETFVFHFEEVNPGFLARLRKRHPELTSNDMRYIAYIYMNLTTKEISNLLSITIYASKKRKERIISKIKLPNDITLYSYLSNI</sequence>
<accession>A0A9N8J505</accession>
<gene>
    <name evidence="3" type="ORF">FLAPXU55_03021</name>
</gene>
<dbReference type="AlphaFoldDB" id="A0A9N8J505"/>
<dbReference type="Gene3D" id="1.10.10.10">
    <property type="entry name" value="Winged helix-like DNA-binding domain superfamily/Winged helix DNA-binding domain"/>
    <property type="match status" value="1"/>
</dbReference>
<keyword evidence="2" id="KW-1133">Transmembrane helix</keyword>
<evidence type="ECO:0000313" key="4">
    <source>
        <dbReference type="Proteomes" id="UP000533639"/>
    </source>
</evidence>